<gene>
    <name evidence="1" type="ORF">LIER_15486</name>
</gene>
<dbReference type="Proteomes" id="UP001454036">
    <property type="component" value="Unassembled WGS sequence"/>
</dbReference>
<keyword evidence="2" id="KW-1185">Reference proteome</keyword>
<evidence type="ECO:0008006" key="3">
    <source>
        <dbReference type="Google" id="ProtNLM"/>
    </source>
</evidence>
<dbReference type="EMBL" id="BAABME010003358">
    <property type="protein sequence ID" value="GAA0158475.1"/>
    <property type="molecule type" value="Genomic_DNA"/>
</dbReference>
<accession>A0AAV3Q4Q8</accession>
<protein>
    <recommendedName>
        <fullName evidence="3">FAR1 domain-containing protein</fullName>
    </recommendedName>
</protein>
<reference evidence="1 2" key="1">
    <citation type="submission" date="2024-01" db="EMBL/GenBank/DDBJ databases">
        <title>The complete chloroplast genome sequence of Lithospermum erythrorhizon: insights into the phylogenetic relationship among Boraginaceae species and the maternal lineages of purple gromwells.</title>
        <authorList>
            <person name="Okada T."/>
            <person name="Watanabe K."/>
        </authorList>
    </citation>
    <scope>NUCLEOTIDE SEQUENCE [LARGE SCALE GENOMIC DNA]</scope>
</reference>
<proteinExistence type="predicted"/>
<dbReference type="AlphaFoldDB" id="A0AAV3Q4Q8"/>
<comment type="caution">
    <text evidence="1">The sequence shown here is derived from an EMBL/GenBank/DDBJ whole genome shotgun (WGS) entry which is preliminary data.</text>
</comment>
<sequence length="146" mass="17083">MQDAQYPDFTEDFNTSRVFSDRDELLKYVHEIATRRNNTLSIACSRNRNGNKLGYANIGCQFRGKYRPNKSKNERMSFTKRIVCQFLLNAKERLDEVCEGNKSNVQPNDILTMLKRKDAKNASMQMHIQNSLIQFRKEEREGKSPL</sequence>
<organism evidence="1 2">
    <name type="scientific">Lithospermum erythrorhizon</name>
    <name type="common">Purple gromwell</name>
    <name type="synonym">Lithospermum officinale var. erythrorhizon</name>
    <dbReference type="NCBI Taxonomy" id="34254"/>
    <lineage>
        <taxon>Eukaryota</taxon>
        <taxon>Viridiplantae</taxon>
        <taxon>Streptophyta</taxon>
        <taxon>Embryophyta</taxon>
        <taxon>Tracheophyta</taxon>
        <taxon>Spermatophyta</taxon>
        <taxon>Magnoliopsida</taxon>
        <taxon>eudicotyledons</taxon>
        <taxon>Gunneridae</taxon>
        <taxon>Pentapetalae</taxon>
        <taxon>asterids</taxon>
        <taxon>lamiids</taxon>
        <taxon>Boraginales</taxon>
        <taxon>Boraginaceae</taxon>
        <taxon>Boraginoideae</taxon>
        <taxon>Lithospermeae</taxon>
        <taxon>Lithospermum</taxon>
    </lineage>
</organism>
<evidence type="ECO:0000313" key="2">
    <source>
        <dbReference type="Proteomes" id="UP001454036"/>
    </source>
</evidence>
<name>A0AAV3Q4Q8_LITER</name>
<evidence type="ECO:0000313" key="1">
    <source>
        <dbReference type="EMBL" id="GAA0158475.1"/>
    </source>
</evidence>